<dbReference type="InterPro" id="IPR003593">
    <property type="entry name" value="AAA+_ATPase"/>
</dbReference>
<dbReference type="PANTHER" id="PTHR35023">
    <property type="entry name" value="CHELATASE-RELATED"/>
    <property type="match status" value="1"/>
</dbReference>
<dbReference type="Pfam" id="PF07728">
    <property type="entry name" value="AAA_5"/>
    <property type="match status" value="1"/>
</dbReference>
<reference evidence="4 5" key="1">
    <citation type="submission" date="2016-11" db="EMBL/GenBank/DDBJ databases">
        <authorList>
            <person name="Manzoor S."/>
        </authorList>
    </citation>
    <scope>NUCLEOTIDE SEQUENCE [LARGE SCALE GENOMIC DNA]</scope>
    <source>
        <strain evidence="4">Clostridium ultunense strain Esp</strain>
    </source>
</reference>
<feature type="compositionally biased region" description="Acidic residues" evidence="2">
    <location>
        <begin position="352"/>
        <end position="395"/>
    </location>
</feature>
<evidence type="ECO:0000256" key="1">
    <source>
        <dbReference type="ARBA" id="ARBA00005799"/>
    </source>
</evidence>
<accession>A0A1M4PQ55</accession>
<dbReference type="SUPFAM" id="SSF52540">
    <property type="entry name" value="P-loop containing nucleoside triphosphate hydrolases"/>
    <property type="match status" value="1"/>
</dbReference>
<dbReference type="GO" id="GO:0016851">
    <property type="term" value="F:magnesium chelatase activity"/>
    <property type="evidence" value="ECO:0007669"/>
    <property type="project" value="UniProtKB-EC"/>
</dbReference>
<dbReference type="GO" id="GO:0005524">
    <property type="term" value="F:ATP binding"/>
    <property type="evidence" value="ECO:0007669"/>
    <property type="project" value="InterPro"/>
</dbReference>
<comment type="similarity">
    <text evidence="1">Belongs to the Mg-chelatase subunits D/I family.</text>
</comment>
<dbReference type="AlphaFoldDB" id="A0A1M4PQ55"/>
<feature type="domain" description="VWFA" evidence="3">
    <location>
        <begin position="502"/>
        <end position="683"/>
    </location>
</feature>
<dbReference type="InterPro" id="IPR012804">
    <property type="entry name" value="Cob_chelat_sub_put"/>
</dbReference>
<proteinExistence type="inferred from homology"/>
<dbReference type="SMART" id="SM00382">
    <property type="entry name" value="AAA"/>
    <property type="match status" value="1"/>
</dbReference>
<dbReference type="CDD" id="cd01451">
    <property type="entry name" value="vWA_Magnesium_chelatase"/>
    <property type="match status" value="1"/>
</dbReference>
<feature type="compositionally biased region" description="Acidic residues" evidence="2">
    <location>
        <begin position="330"/>
        <end position="344"/>
    </location>
</feature>
<gene>
    <name evidence="4" type="ORF">CUESP1_2245</name>
</gene>
<dbReference type="Gene3D" id="3.40.50.300">
    <property type="entry name" value="P-loop containing nucleotide triphosphate hydrolases"/>
    <property type="match status" value="1"/>
</dbReference>
<name>A0A1M4PQ55_9FIRM</name>
<dbReference type="GO" id="GO:0016887">
    <property type="term" value="F:ATP hydrolysis activity"/>
    <property type="evidence" value="ECO:0007669"/>
    <property type="project" value="InterPro"/>
</dbReference>
<evidence type="ECO:0000259" key="3">
    <source>
        <dbReference type="PROSITE" id="PS50234"/>
    </source>
</evidence>
<evidence type="ECO:0000256" key="2">
    <source>
        <dbReference type="SAM" id="MobiDB-lite"/>
    </source>
</evidence>
<dbReference type="Proteomes" id="UP000245423">
    <property type="component" value="Chromosome 1"/>
</dbReference>
<protein>
    <submittedName>
        <fullName evidence="4">Protoporphyrin IX magnesium-chelatase</fullName>
        <ecNumber evidence="4">6.6.1.1</ecNumber>
    </submittedName>
</protein>
<dbReference type="Gene3D" id="1.10.8.80">
    <property type="entry name" value="Magnesium chelatase subunit I, C-Terminal domain"/>
    <property type="match status" value="1"/>
</dbReference>
<dbReference type="RefSeq" id="WP_109840655.1">
    <property type="nucleotide sequence ID" value="NZ_LT669839.1"/>
</dbReference>
<dbReference type="InterPro" id="IPR027417">
    <property type="entry name" value="P-loop_NTPase"/>
</dbReference>
<dbReference type="InterPro" id="IPR052989">
    <property type="entry name" value="Mg-chelatase_DI-like"/>
</dbReference>
<dbReference type="SUPFAM" id="SSF53300">
    <property type="entry name" value="vWA-like"/>
    <property type="match status" value="1"/>
</dbReference>
<dbReference type="InterPro" id="IPR036465">
    <property type="entry name" value="vWFA_dom_sf"/>
</dbReference>
<dbReference type="Gene3D" id="3.40.50.410">
    <property type="entry name" value="von Willebrand factor, type A domain"/>
    <property type="match status" value="1"/>
</dbReference>
<dbReference type="EMBL" id="LT669839">
    <property type="protein sequence ID" value="SHD77599.1"/>
    <property type="molecule type" value="Genomic_DNA"/>
</dbReference>
<dbReference type="InterPro" id="IPR041702">
    <property type="entry name" value="BchD/ChlD_VWA"/>
</dbReference>
<dbReference type="OrthoDB" id="9775079at2"/>
<evidence type="ECO:0000313" key="4">
    <source>
        <dbReference type="EMBL" id="SHD77599.1"/>
    </source>
</evidence>
<dbReference type="PANTHER" id="PTHR35023:SF1">
    <property type="entry name" value="MG-PROTOPORPHYRIN IX CHELATASE"/>
    <property type="match status" value="1"/>
</dbReference>
<organism evidence="4 5">
    <name type="scientific">[Clostridium] ultunense Esp</name>
    <dbReference type="NCBI Taxonomy" id="1288971"/>
    <lineage>
        <taxon>Bacteria</taxon>
        <taxon>Bacillati</taxon>
        <taxon>Bacillota</taxon>
        <taxon>Tissierellia</taxon>
        <taxon>Tissierellales</taxon>
        <taxon>Tepidimicrobiaceae</taxon>
        <taxon>Schnuerera</taxon>
    </lineage>
</organism>
<dbReference type="Pfam" id="PF17863">
    <property type="entry name" value="AAA_lid_2"/>
    <property type="match status" value="1"/>
</dbReference>
<dbReference type="Pfam" id="PF13519">
    <property type="entry name" value="VWA_2"/>
    <property type="match status" value="1"/>
</dbReference>
<dbReference type="PROSITE" id="PS50234">
    <property type="entry name" value="VWFA"/>
    <property type="match status" value="1"/>
</dbReference>
<dbReference type="InterPro" id="IPR011704">
    <property type="entry name" value="ATPase_dyneun-rel_AAA"/>
</dbReference>
<dbReference type="SMART" id="SM00327">
    <property type="entry name" value="VWA"/>
    <property type="match status" value="1"/>
</dbReference>
<dbReference type="InterPro" id="IPR041628">
    <property type="entry name" value="ChlI/MoxR_AAA_lid"/>
</dbReference>
<dbReference type="EC" id="6.6.1.1" evidence="4"/>
<feature type="region of interest" description="Disordered" evidence="2">
    <location>
        <begin position="317"/>
        <end position="409"/>
    </location>
</feature>
<dbReference type="InterPro" id="IPR002035">
    <property type="entry name" value="VWF_A"/>
</dbReference>
<keyword evidence="4" id="KW-0436">Ligase</keyword>
<sequence length="706" mass="79662">MRNKKKLYPFTAIVGQKTMKKALILNVINPNLGGVLIRGEKGTAKSTAVRAFEELLPEKDEIEGCIFGCDPYDVSSMCDICLERYEKGEEFSKKKGKMKVIDLPVSATEDRVVGTLDIEHAIKKGEKKFEPGILAMANRNILYVDEVNLLSESIVNSILEVSQSGINHVEREGISFTHDCSFVLIGTMNPEEGGLRPQLLDRFGLYVDVVGSEDLNERVKIIKRRIEYENDPLLFTNKWKEEDEKIWSKIEKARELILDVKVSEDAMKLASEISLRANCSGHRAEIVIVEAAKAIAVLDGRKNITIEDLKEASELALPHRMRDIPPNVSESEEEKEDENNEEDRQDQGSSNEELENQETSDETPLEEEQEEEFQDDNDDTEYEDDEDDNREDTDDMNNSQSSDEESIDKIGDIFKVKDLDIKPLDRRKRKGSGRRSIIKTGELQGRYVRYTFPKGKPRDIAFGATLRAAAPYQSSRDKNGLALAIREYDLREKVREKRTGSTILFVVDASGSMGAQKRMEAVKGAIMSLLTDAYQKRDSVGMVAFRKEEAELILGITRSVDLAHKKLEELPTGGKTPLSLGIYRGYKVLKAAIKKDPDIIPVMVLVTDGRGNTSFQGKDPHKEALEVAEKIASEGIQNIVIDTEEDYIKLHLAEEIAMCMNANYYRLEDLRADEIFTFVKNSINFRKASYLTLSSIIRILAEKIVL</sequence>
<keyword evidence="5" id="KW-1185">Reference proteome</keyword>
<dbReference type="NCBIfam" id="TIGR02442">
    <property type="entry name" value="Cob-chelat-sub"/>
    <property type="match status" value="1"/>
</dbReference>
<evidence type="ECO:0000313" key="5">
    <source>
        <dbReference type="Proteomes" id="UP000245423"/>
    </source>
</evidence>